<dbReference type="Proteomes" id="UP000078046">
    <property type="component" value="Unassembled WGS sequence"/>
</dbReference>
<protein>
    <submittedName>
        <fullName evidence="1">Uncharacterized protein</fullName>
    </submittedName>
</protein>
<keyword evidence="2" id="KW-1185">Reference proteome</keyword>
<dbReference type="GO" id="GO:0005739">
    <property type="term" value="C:mitochondrion"/>
    <property type="evidence" value="ECO:0007669"/>
    <property type="project" value="TreeGrafter"/>
</dbReference>
<sequence>MVRFIYLDASVLKTNLNEKIKFPNLNVAGLVRREFETKEKFINKSEMPMTALAATCTNLCTVSKMQTITSILDFLSTDTIWYIFI</sequence>
<dbReference type="AlphaFoldDB" id="A0A177AXN7"/>
<dbReference type="Pfam" id="PF07542">
    <property type="entry name" value="ATP12"/>
    <property type="match status" value="1"/>
</dbReference>
<dbReference type="InterPro" id="IPR011419">
    <property type="entry name" value="ATP12_ATP_synth-F1-assembly"/>
</dbReference>
<proteinExistence type="predicted"/>
<name>A0A177AXN7_9BILA</name>
<dbReference type="EMBL" id="LWCA01000839">
    <property type="protein sequence ID" value="OAF66746.1"/>
    <property type="molecule type" value="Genomic_DNA"/>
</dbReference>
<dbReference type="PANTHER" id="PTHR21013">
    <property type="entry name" value="ATP SYNTHASE MITOCHONDRIAL F1 COMPLEX ASSEMBLY FACTOR 2/ATP12 PROTEIN, MITOCHONDRIAL PRECURSOR"/>
    <property type="match status" value="1"/>
</dbReference>
<evidence type="ECO:0000313" key="2">
    <source>
        <dbReference type="Proteomes" id="UP000078046"/>
    </source>
</evidence>
<dbReference type="PANTHER" id="PTHR21013:SF10">
    <property type="entry name" value="ATP SYNTHASE MITOCHONDRIAL F1 COMPLEX ASSEMBLY FACTOR 2"/>
    <property type="match status" value="1"/>
</dbReference>
<gene>
    <name evidence="1" type="ORF">A3Q56_05526</name>
</gene>
<comment type="caution">
    <text evidence="1">The sequence shown here is derived from an EMBL/GenBank/DDBJ whole genome shotgun (WGS) entry which is preliminary data.</text>
</comment>
<reference evidence="1 2" key="1">
    <citation type="submission" date="2016-04" db="EMBL/GenBank/DDBJ databases">
        <title>The genome of Intoshia linei affirms orthonectids as highly simplified spiralians.</title>
        <authorList>
            <person name="Mikhailov K.V."/>
            <person name="Slusarev G.S."/>
            <person name="Nikitin M.A."/>
            <person name="Logacheva M.D."/>
            <person name="Penin A."/>
            <person name="Aleoshin V."/>
            <person name="Panchin Y.V."/>
        </authorList>
    </citation>
    <scope>NUCLEOTIDE SEQUENCE [LARGE SCALE GENOMIC DNA]</scope>
    <source>
        <strain evidence="1">Intl2013</strain>
        <tissue evidence="1">Whole animal</tissue>
    </source>
</reference>
<organism evidence="1 2">
    <name type="scientific">Intoshia linei</name>
    <dbReference type="NCBI Taxonomy" id="1819745"/>
    <lineage>
        <taxon>Eukaryota</taxon>
        <taxon>Metazoa</taxon>
        <taxon>Spiralia</taxon>
        <taxon>Lophotrochozoa</taxon>
        <taxon>Mesozoa</taxon>
        <taxon>Orthonectida</taxon>
        <taxon>Rhopaluridae</taxon>
        <taxon>Intoshia</taxon>
    </lineage>
</organism>
<dbReference type="SUPFAM" id="SSF160909">
    <property type="entry name" value="ATP12-like"/>
    <property type="match status" value="1"/>
</dbReference>
<evidence type="ECO:0000313" key="1">
    <source>
        <dbReference type="EMBL" id="OAF66746.1"/>
    </source>
</evidence>
<accession>A0A177AXN7</accession>
<dbReference type="GO" id="GO:0033615">
    <property type="term" value="P:mitochondrial proton-transporting ATP synthase complex assembly"/>
    <property type="evidence" value="ECO:0007669"/>
    <property type="project" value="TreeGrafter"/>
</dbReference>